<reference evidence="1 2" key="1">
    <citation type="submission" date="2024-02" db="EMBL/GenBank/DDBJ databases">
        <authorList>
            <person name="Daric V."/>
            <person name="Darras S."/>
        </authorList>
    </citation>
    <scope>NUCLEOTIDE SEQUENCE [LARGE SCALE GENOMIC DNA]</scope>
</reference>
<evidence type="ECO:0000313" key="1">
    <source>
        <dbReference type="EMBL" id="CAK8676037.1"/>
    </source>
</evidence>
<proteinExistence type="predicted"/>
<dbReference type="Proteomes" id="UP001642483">
    <property type="component" value="Unassembled WGS sequence"/>
</dbReference>
<protein>
    <submittedName>
        <fullName evidence="1">Uncharacterized protein</fullName>
    </submittedName>
</protein>
<dbReference type="EMBL" id="CAWYQH010000024">
    <property type="protein sequence ID" value="CAK8676037.1"/>
    <property type="molecule type" value="Genomic_DNA"/>
</dbReference>
<gene>
    <name evidence="1" type="ORF">CVLEPA_LOCUS5543</name>
</gene>
<name>A0ABP0FCJ5_CLALP</name>
<sequence length="128" mass="14680">MENEDWKWNVGYQQSSVFSLNQPTGSQFRFEACPYAEDHSSFAGQVSIRYLPHYWWTGNLVERLLVCQDVDGSLTIGRLAVGDGIHHPDGFKFANTSCCFKMIRDKWYPNTVVFGVTTIDSSLEYIQQ</sequence>
<accession>A0ABP0FCJ5</accession>
<evidence type="ECO:0000313" key="2">
    <source>
        <dbReference type="Proteomes" id="UP001642483"/>
    </source>
</evidence>
<organism evidence="1 2">
    <name type="scientific">Clavelina lepadiformis</name>
    <name type="common">Light-bulb sea squirt</name>
    <name type="synonym">Ascidia lepadiformis</name>
    <dbReference type="NCBI Taxonomy" id="159417"/>
    <lineage>
        <taxon>Eukaryota</taxon>
        <taxon>Metazoa</taxon>
        <taxon>Chordata</taxon>
        <taxon>Tunicata</taxon>
        <taxon>Ascidiacea</taxon>
        <taxon>Aplousobranchia</taxon>
        <taxon>Clavelinidae</taxon>
        <taxon>Clavelina</taxon>
    </lineage>
</organism>
<keyword evidence="2" id="KW-1185">Reference proteome</keyword>
<comment type="caution">
    <text evidence="1">The sequence shown here is derived from an EMBL/GenBank/DDBJ whole genome shotgun (WGS) entry which is preliminary data.</text>
</comment>